<sequence>MNKVRNLLSLFLIIMISLFGVPLNANAQIQENVIVNYIDVGQGDSELIQISGKNILIDAGNNDDLAYNYLKNLGITKLDYVIATHPHSDHIGGMATIIDNFDIGTFYAPKVTATTRVFERMVTALNNKNVKIKVPKVGDTLNIGNVTLEFLAPNSPKYRKVNNYSIVTKLKYGNTSFIFTGDAESLSEGEILQKQLDISADVLKLGHHGSRTSTSKGFLNAVNPKYAIVSAGKGNDYGHPHEETIKKLNEKNIQVFRTDISGTIIAVSNGSTINFTNEDDTSSSIEKETSDNSVWIANNKSKVYHSNNNCSKMKNPIKILLEDAKNRGLRPCSRCVK</sequence>
<dbReference type="PANTHER" id="PTHR30619:SF7">
    <property type="entry name" value="BETA-LACTAMASE DOMAIN PROTEIN"/>
    <property type="match status" value="1"/>
</dbReference>
<dbReference type="KEGG" id="csep:CP523_00095"/>
<dbReference type="SMART" id="SM00849">
    <property type="entry name" value="Lactamase_B"/>
    <property type="match status" value="1"/>
</dbReference>
<dbReference type="InterPro" id="IPR035681">
    <property type="entry name" value="ComA-like_MBL"/>
</dbReference>
<feature type="domain" description="Metallo-beta-lactamase" evidence="2">
    <location>
        <begin position="42"/>
        <end position="233"/>
    </location>
</feature>
<dbReference type="PANTHER" id="PTHR30619">
    <property type="entry name" value="DNA INTERNALIZATION/COMPETENCE PROTEIN COMEC/REC2"/>
    <property type="match status" value="1"/>
</dbReference>
<dbReference type="Gene3D" id="3.60.15.10">
    <property type="entry name" value="Ribonuclease Z/Hydroxyacylglutathione hydrolase-like"/>
    <property type="match status" value="1"/>
</dbReference>
<dbReference type="RefSeq" id="WP_120140387.1">
    <property type="nucleotide sequence ID" value="NZ_CP086003.1"/>
</dbReference>
<feature type="chain" id="PRO_5040241405" evidence="1">
    <location>
        <begin position="28"/>
        <end position="337"/>
    </location>
</feature>
<gene>
    <name evidence="3" type="ORF">CP523_00095</name>
    <name evidence="4" type="ORF">NH397_08380</name>
</gene>
<dbReference type="EMBL" id="CP099799">
    <property type="protein sequence ID" value="USR99523.1"/>
    <property type="molecule type" value="Genomic_DNA"/>
</dbReference>
<proteinExistence type="predicted"/>
<evidence type="ECO:0000313" key="5">
    <source>
        <dbReference type="Proteomes" id="UP000280586"/>
    </source>
</evidence>
<dbReference type="InterPro" id="IPR052159">
    <property type="entry name" value="Competence_DNA_uptake"/>
</dbReference>
<accession>A0A9N7JJB9</accession>
<evidence type="ECO:0000256" key="1">
    <source>
        <dbReference type="SAM" id="SignalP"/>
    </source>
</evidence>
<evidence type="ECO:0000313" key="4">
    <source>
        <dbReference type="EMBL" id="USR99523.1"/>
    </source>
</evidence>
<dbReference type="SUPFAM" id="SSF56281">
    <property type="entry name" value="Metallo-hydrolase/oxidoreductase"/>
    <property type="match status" value="1"/>
</dbReference>
<evidence type="ECO:0000259" key="2">
    <source>
        <dbReference type="SMART" id="SM00849"/>
    </source>
</evidence>
<dbReference type="CDD" id="cd07731">
    <property type="entry name" value="ComA-like_MBL-fold"/>
    <property type="match status" value="1"/>
</dbReference>
<organism evidence="3 5">
    <name type="scientific">Clostridium septicum</name>
    <dbReference type="NCBI Taxonomy" id="1504"/>
    <lineage>
        <taxon>Bacteria</taxon>
        <taxon>Bacillati</taxon>
        <taxon>Bacillota</taxon>
        <taxon>Clostridia</taxon>
        <taxon>Eubacteriales</taxon>
        <taxon>Clostridiaceae</taxon>
        <taxon>Clostridium</taxon>
    </lineage>
</organism>
<protein>
    <submittedName>
        <fullName evidence="4">MBL fold metallo-hydrolase</fullName>
    </submittedName>
    <submittedName>
        <fullName evidence="3">MBL fold protein</fullName>
    </submittedName>
</protein>
<evidence type="ECO:0000313" key="6">
    <source>
        <dbReference type="Proteomes" id="UP001055437"/>
    </source>
</evidence>
<dbReference type="Pfam" id="PF00753">
    <property type="entry name" value="Lactamase_B"/>
    <property type="match status" value="1"/>
</dbReference>
<dbReference type="InterPro" id="IPR036866">
    <property type="entry name" value="RibonucZ/Hydroxyglut_hydro"/>
</dbReference>
<dbReference type="AlphaFoldDB" id="A0A9N7JJB9"/>
<keyword evidence="6" id="KW-1185">Reference proteome</keyword>
<keyword evidence="1" id="KW-0732">Signal</keyword>
<dbReference type="Proteomes" id="UP001055437">
    <property type="component" value="Chromosome"/>
</dbReference>
<name>A0A9N7JJB9_CLOSE</name>
<evidence type="ECO:0000313" key="3">
    <source>
        <dbReference type="EMBL" id="AYE32961.1"/>
    </source>
</evidence>
<dbReference type="EMBL" id="CP023671">
    <property type="protein sequence ID" value="AYE32961.1"/>
    <property type="molecule type" value="Genomic_DNA"/>
</dbReference>
<reference evidence="4" key="2">
    <citation type="submission" date="2022-06" db="EMBL/GenBank/DDBJ databases">
        <authorList>
            <person name="Holder M.E."/>
            <person name="Ajami N.J."/>
            <person name="Petrosino J.F."/>
        </authorList>
    </citation>
    <scope>NUCLEOTIDE SEQUENCE</scope>
    <source>
        <strain evidence="4">RMA 8861</strain>
    </source>
</reference>
<dbReference type="InterPro" id="IPR001279">
    <property type="entry name" value="Metallo-B-lactamas"/>
</dbReference>
<dbReference type="Proteomes" id="UP000280586">
    <property type="component" value="Chromosome"/>
</dbReference>
<reference evidence="3 5" key="1">
    <citation type="submission" date="2017-09" db="EMBL/GenBank/DDBJ databases">
        <authorList>
            <person name="Thomas P."/>
            <person name="Seyboldt C."/>
        </authorList>
    </citation>
    <scope>NUCLEOTIDE SEQUENCE [LARGE SCALE GENOMIC DNA]</scope>
    <source>
        <strain evidence="3 5">DSM 7534</strain>
    </source>
</reference>
<feature type="signal peptide" evidence="1">
    <location>
        <begin position="1"/>
        <end position="27"/>
    </location>
</feature>